<feature type="transmembrane region" description="Helical" evidence="9">
    <location>
        <begin position="697"/>
        <end position="714"/>
    </location>
</feature>
<dbReference type="GO" id="GO:0043190">
    <property type="term" value="C:ATP-binding cassette (ABC) transporter complex"/>
    <property type="evidence" value="ECO:0007669"/>
    <property type="project" value="TreeGrafter"/>
</dbReference>
<keyword evidence="6 11" id="KW-0067">ATP-binding</keyword>
<dbReference type="Pfam" id="PF02361">
    <property type="entry name" value="CbiQ"/>
    <property type="match status" value="1"/>
</dbReference>
<dbReference type="CDD" id="cd03225">
    <property type="entry name" value="ABC_cobalt_CbiO_domain1"/>
    <property type="match status" value="2"/>
</dbReference>
<keyword evidence="3" id="KW-0813">Transport</keyword>
<evidence type="ECO:0000256" key="4">
    <source>
        <dbReference type="ARBA" id="ARBA00022692"/>
    </source>
</evidence>
<dbReference type="InterPro" id="IPR003339">
    <property type="entry name" value="ABC/ECF_trnsptr_transmembrane"/>
</dbReference>
<evidence type="ECO:0000256" key="8">
    <source>
        <dbReference type="ARBA" id="ARBA00023136"/>
    </source>
</evidence>
<keyword evidence="8 9" id="KW-0472">Membrane</keyword>
<keyword evidence="12" id="KW-1185">Reference proteome</keyword>
<gene>
    <name evidence="11" type="ORF">OG579_13350</name>
</gene>
<comment type="similarity">
    <text evidence="2">Belongs to the ABC transporter superfamily.</text>
</comment>
<feature type="transmembrane region" description="Helical" evidence="9">
    <location>
        <begin position="21"/>
        <end position="41"/>
    </location>
</feature>
<evidence type="ECO:0000256" key="5">
    <source>
        <dbReference type="ARBA" id="ARBA00022741"/>
    </source>
</evidence>
<dbReference type="Pfam" id="PF09991">
    <property type="entry name" value="DUF2232"/>
    <property type="match status" value="1"/>
</dbReference>
<protein>
    <submittedName>
        <fullName evidence="11">ATP-binding cassette domain-containing protein</fullName>
    </submittedName>
</protein>
<dbReference type="EMBL" id="CP108021">
    <property type="protein sequence ID" value="WUM18722.1"/>
    <property type="molecule type" value="Genomic_DNA"/>
</dbReference>
<dbReference type="InterPro" id="IPR003593">
    <property type="entry name" value="AAA+_ATPase"/>
</dbReference>
<feature type="transmembrane region" description="Helical" evidence="9">
    <location>
        <begin position="786"/>
        <end position="805"/>
    </location>
</feature>
<dbReference type="Pfam" id="PF00005">
    <property type="entry name" value="ABC_tran"/>
    <property type="match status" value="2"/>
</dbReference>
<accession>A0AAU4JY28</accession>
<feature type="transmembrane region" description="Helical" evidence="9">
    <location>
        <begin position="749"/>
        <end position="766"/>
    </location>
</feature>
<dbReference type="GO" id="GO:0042626">
    <property type="term" value="F:ATPase-coupled transmembrane transporter activity"/>
    <property type="evidence" value="ECO:0007669"/>
    <property type="project" value="TreeGrafter"/>
</dbReference>
<proteinExistence type="inferred from homology"/>
<dbReference type="GO" id="GO:0005524">
    <property type="term" value="F:ATP binding"/>
    <property type="evidence" value="ECO:0007669"/>
    <property type="project" value="UniProtKB-KW"/>
</dbReference>
<dbReference type="InterPro" id="IPR003439">
    <property type="entry name" value="ABC_transporter-like_ATP-bd"/>
</dbReference>
<dbReference type="Gene3D" id="3.40.50.300">
    <property type="entry name" value="P-loop containing nucleotide triphosphate hydrolases"/>
    <property type="match status" value="2"/>
</dbReference>
<dbReference type="Proteomes" id="UP001432128">
    <property type="component" value="Chromosome"/>
</dbReference>
<dbReference type="GO" id="GO:0016887">
    <property type="term" value="F:ATP hydrolysis activity"/>
    <property type="evidence" value="ECO:0007669"/>
    <property type="project" value="InterPro"/>
</dbReference>
<organism evidence="11 12">
    <name type="scientific">Williamsia herbipolensis</name>
    <dbReference type="NCBI Taxonomy" id="1603258"/>
    <lineage>
        <taxon>Bacteria</taxon>
        <taxon>Bacillati</taxon>
        <taxon>Actinomycetota</taxon>
        <taxon>Actinomycetes</taxon>
        <taxon>Mycobacteriales</taxon>
        <taxon>Nocardiaceae</taxon>
        <taxon>Williamsia</taxon>
    </lineage>
</organism>
<dbReference type="PANTHER" id="PTHR43553">
    <property type="entry name" value="HEAVY METAL TRANSPORTER"/>
    <property type="match status" value="1"/>
</dbReference>
<keyword evidence="7 9" id="KW-1133">Transmembrane helix</keyword>
<keyword evidence="4 9" id="KW-0812">Transmembrane</keyword>
<dbReference type="PROSITE" id="PS50893">
    <property type="entry name" value="ABC_TRANSPORTER_2"/>
    <property type="match status" value="2"/>
</dbReference>
<dbReference type="CDD" id="cd16914">
    <property type="entry name" value="EcfT"/>
    <property type="match status" value="1"/>
</dbReference>
<evidence type="ECO:0000256" key="3">
    <source>
        <dbReference type="ARBA" id="ARBA00022448"/>
    </source>
</evidence>
<dbReference type="PROSITE" id="PS00211">
    <property type="entry name" value="ABC_TRANSPORTER_1"/>
    <property type="match status" value="2"/>
</dbReference>
<feature type="transmembrane region" description="Helical" evidence="9">
    <location>
        <begin position="720"/>
        <end position="737"/>
    </location>
</feature>
<dbReference type="InterPro" id="IPR027417">
    <property type="entry name" value="P-loop_NTPase"/>
</dbReference>
<evidence type="ECO:0000256" key="1">
    <source>
        <dbReference type="ARBA" id="ARBA00004141"/>
    </source>
</evidence>
<dbReference type="SMART" id="SM00382">
    <property type="entry name" value="AAA"/>
    <property type="match status" value="2"/>
</dbReference>
<feature type="transmembrane region" description="Helical" evidence="9">
    <location>
        <begin position="915"/>
        <end position="935"/>
    </location>
</feature>
<feature type="transmembrane region" description="Helical" evidence="9">
    <location>
        <begin position="189"/>
        <end position="210"/>
    </location>
</feature>
<feature type="transmembrane region" description="Helical" evidence="9">
    <location>
        <begin position="826"/>
        <end position="848"/>
    </location>
</feature>
<comment type="subcellular location">
    <subcellularLocation>
        <location evidence="1">Membrane</location>
        <topology evidence="1">Multi-pass membrane protein</topology>
    </subcellularLocation>
</comment>
<dbReference type="InterPro" id="IPR018710">
    <property type="entry name" value="DUF2232"/>
</dbReference>
<feature type="transmembrane region" description="Helical" evidence="9">
    <location>
        <begin position="120"/>
        <end position="143"/>
    </location>
</feature>
<dbReference type="InterPro" id="IPR015856">
    <property type="entry name" value="ABC_transpr_CbiO/EcfA_su"/>
</dbReference>
<feature type="domain" description="ABC transporter" evidence="10">
    <location>
        <begin position="459"/>
        <end position="689"/>
    </location>
</feature>
<dbReference type="RefSeq" id="WP_328856314.1">
    <property type="nucleotide sequence ID" value="NZ_CP108021.1"/>
</dbReference>
<reference evidence="11 12" key="1">
    <citation type="submission" date="2022-10" db="EMBL/GenBank/DDBJ databases">
        <title>The complete genomes of actinobacterial strains from the NBC collection.</title>
        <authorList>
            <person name="Joergensen T.S."/>
            <person name="Alvarez Arevalo M."/>
            <person name="Sterndorff E.B."/>
            <person name="Faurdal D."/>
            <person name="Vuksanovic O."/>
            <person name="Mourched A.-S."/>
            <person name="Charusanti P."/>
            <person name="Shaw S."/>
            <person name="Blin K."/>
            <person name="Weber T."/>
        </authorList>
    </citation>
    <scope>NUCLEOTIDE SEQUENCE [LARGE SCALE GENOMIC DNA]</scope>
    <source>
        <strain evidence="11 12">NBC_00319</strain>
    </source>
</reference>
<name>A0AAU4JY28_9NOCA</name>
<evidence type="ECO:0000313" key="11">
    <source>
        <dbReference type="EMBL" id="WUM18722.1"/>
    </source>
</evidence>
<feature type="transmembrane region" description="Helical" evidence="9">
    <location>
        <begin position="71"/>
        <end position="88"/>
    </location>
</feature>
<dbReference type="SUPFAM" id="SSF52540">
    <property type="entry name" value="P-loop containing nucleoside triphosphate hydrolases"/>
    <property type="match status" value="2"/>
</dbReference>
<evidence type="ECO:0000256" key="7">
    <source>
        <dbReference type="ARBA" id="ARBA00022989"/>
    </source>
</evidence>
<evidence type="ECO:0000256" key="2">
    <source>
        <dbReference type="ARBA" id="ARBA00005417"/>
    </source>
</evidence>
<dbReference type="InterPro" id="IPR050095">
    <property type="entry name" value="ECF_ABC_transporter_ATP-bd"/>
</dbReference>
<evidence type="ECO:0000259" key="10">
    <source>
        <dbReference type="PROSITE" id="PS50893"/>
    </source>
</evidence>
<evidence type="ECO:0000313" key="12">
    <source>
        <dbReference type="Proteomes" id="UP001432128"/>
    </source>
</evidence>
<dbReference type="InterPro" id="IPR017871">
    <property type="entry name" value="ABC_transporter-like_CS"/>
</dbReference>
<dbReference type="AlphaFoldDB" id="A0AAU4JY28"/>
<sequence>MSSVLEKSRVRRQSVDGRRRLRISAIEAAEAAALADVAAAICVLSRVLPIAGAAILVSSIPFAVLGIRRRLSVCILAGVTGWIVALLFGGYGTANMVAGAAVSGCFAGIAIRRRWSPPTVLAGAVLGLGVPSAALTTAGLAVFSSYREFIFDNIRNGVGGAARLIGNAGATQVEQIDRAVVSALRVWPITIPVATLLGVVFTALFTYLFVKRPAQSLARRLGPPSTDVLVEETGRIAPVPMELRDVSVTHPGATTPTVWGMNADITPNRLTAVAGRNGAGKSTLARVISGRAPTSGVVIRAGNPGLGAPGGTAVIGQRPETGVLGLQVGDDLAWGDPTMTPERARALLDRVGLDVALDAETSRLSGGQLQRLAIAGALARDPQLLVSDESTAMIDGPGREALMTTYRRLADGGTAVVHVTHDPREIAAADATIVVPGGDTEPATPPAGNRRNWIRGGRLDVRGLRFAHDSGTPWHREVLADIDMTIAPGQTVLVTGANGAGKSTLARLLAGIEKPDAGEVHLDGEPVLNNREGALFGHQYARLSLVRSRVRDDICDAAGVDRSNGRLVWESLRELGLDPSVVAEMRVDHLSVGQQRRVALAGLLAARPRVLVLDEPLAGLDDASRIAMVAALQRVRASGTTLVIVTHDLNELRAIADRAIDVAVLPPRPPTVEKRPSRASMAGVVGRVLPRSSPAHRLWVGSKVFAIVATALMFAIDPGWITVGASVLIAAAWTLAGRIPVAALPRLPWWIFALMGLGGFVTAMGGGEPFVTVFDVRLGLGGASTWAVLISITIVSFYLSLVFCWTTPMAEVPAFGQRVVGWARRVGIPLQPVAVAVTVALRLLPFMISDFRVLLQTVGQRRTPGKRSAQQRVEQWSACMPIACSLAVQNAREVATAMDNRGGIGSVARADRRPGIGDVIAIVFVAAVVVAAIAVG</sequence>
<dbReference type="PANTHER" id="PTHR43553:SF24">
    <property type="entry name" value="ENERGY-COUPLING FACTOR TRANSPORTER ATP-BINDING PROTEIN ECFA1"/>
    <property type="match status" value="1"/>
</dbReference>
<evidence type="ECO:0000256" key="6">
    <source>
        <dbReference type="ARBA" id="ARBA00022840"/>
    </source>
</evidence>
<dbReference type="KEGG" id="whr:OG579_13350"/>
<feature type="domain" description="ABC transporter" evidence="10">
    <location>
        <begin position="241"/>
        <end position="462"/>
    </location>
</feature>
<evidence type="ECO:0000256" key="9">
    <source>
        <dbReference type="SAM" id="Phobius"/>
    </source>
</evidence>
<keyword evidence="5" id="KW-0547">Nucleotide-binding</keyword>
<feature type="transmembrane region" description="Helical" evidence="9">
    <location>
        <begin position="47"/>
        <end position="64"/>
    </location>
</feature>
<feature type="transmembrane region" description="Helical" evidence="9">
    <location>
        <begin position="94"/>
        <end position="111"/>
    </location>
</feature>